<keyword evidence="3" id="KW-1185">Reference proteome</keyword>
<comment type="caution">
    <text evidence="2">The sequence shown here is derived from an EMBL/GenBank/DDBJ whole genome shotgun (WGS) entry which is preliminary data.</text>
</comment>
<dbReference type="Gene3D" id="2.30.42.10">
    <property type="match status" value="2"/>
</dbReference>
<accession>A0A0M0J9Z0</accession>
<dbReference type="InterPro" id="IPR051109">
    <property type="entry name" value="MAM_complex_regulator"/>
</dbReference>
<dbReference type="InterPro" id="IPR001478">
    <property type="entry name" value="PDZ"/>
</dbReference>
<feature type="domain" description="PDZ" evidence="1">
    <location>
        <begin position="131"/>
        <end position="207"/>
    </location>
</feature>
<evidence type="ECO:0000313" key="2">
    <source>
        <dbReference type="EMBL" id="KOO23167.1"/>
    </source>
</evidence>
<dbReference type="InterPro" id="IPR036034">
    <property type="entry name" value="PDZ_sf"/>
</dbReference>
<organism evidence="2 3">
    <name type="scientific">Chrysochromulina tobinii</name>
    <dbReference type="NCBI Taxonomy" id="1460289"/>
    <lineage>
        <taxon>Eukaryota</taxon>
        <taxon>Haptista</taxon>
        <taxon>Haptophyta</taxon>
        <taxon>Prymnesiophyceae</taxon>
        <taxon>Prymnesiales</taxon>
        <taxon>Chrysochromulinaceae</taxon>
        <taxon>Chrysochromulina</taxon>
    </lineage>
</organism>
<dbReference type="SUPFAM" id="SSF50156">
    <property type="entry name" value="PDZ domain-like"/>
    <property type="match status" value="2"/>
</dbReference>
<dbReference type="SMART" id="SM00228">
    <property type="entry name" value="PDZ"/>
    <property type="match status" value="2"/>
</dbReference>
<proteinExistence type="predicted"/>
<gene>
    <name evidence="2" type="ORF">Ctob_003328</name>
</gene>
<dbReference type="EMBL" id="JWZX01003215">
    <property type="protein sequence ID" value="KOO23167.1"/>
    <property type="molecule type" value="Genomic_DNA"/>
</dbReference>
<dbReference type="Pfam" id="PF00595">
    <property type="entry name" value="PDZ"/>
    <property type="match status" value="2"/>
</dbReference>
<reference evidence="3" key="1">
    <citation type="journal article" date="2015" name="PLoS Genet.">
        <title>Genome Sequence and Transcriptome Analyses of Chrysochromulina tobin: Metabolic Tools for Enhanced Algal Fitness in the Prominent Order Prymnesiales (Haptophyceae).</title>
        <authorList>
            <person name="Hovde B.T."/>
            <person name="Deodato C.R."/>
            <person name="Hunsperger H.M."/>
            <person name="Ryken S.A."/>
            <person name="Yost W."/>
            <person name="Jha R.K."/>
            <person name="Patterson J."/>
            <person name="Monnat R.J. Jr."/>
            <person name="Barlow S.B."/>
            <person name="Starkenburg S.R."/>
            <person name="Cattolico R.A."/>
        </authorList>
    </citation>
    <scope>NUCLEOTIDE SEQUENCE</scope>
    <source>
        <strain evidence="3">CCMP291</strain>
    </source>
</reference>
<dbReference type="Proteomes" id="UP000037460">
    <property type="component" value="Unassembled WGS sequence"/>
</dbReference>
<dbReference type="CDD" id="cd00136">
    <property type="entry name" value="PDZ_canonical"/>
    <property type="match status" value="1"/>
</dbReference>
<name>A0A0M0J9Z0_9EUKA</name>
<dbReference type="PANTHER" id="PTHR14063">
    <property type="entry name" value="PROTEIN LIN-7 HOMOLOG"/>
    <property type="match status" value="1"/>
</dbReference>
<dbReference type="PROSITE" id="PS50106">
    <property type="entry name" value="PDZ"/>
    <property type="match status" value="2"/>
</dbReference>
<protein>
    <recommendedName>
        <fullName evidence="1">PDZ domain-containing protein</fullName>
    </recommendedName>
</protein>
<evidence type="ECO:0000313" key="3">
    <source>
        <dbReference type="Proteomes" id="UP000037460"/>
    </source>
</evidence>
<evidence type="ECO:0000259" key="1">
    <source>
        <dbReference type="PROSITE" id="PS50106"/>
    </source>
</evidence>
<feature type="domain" description="PDZ" evidence="1">
    <location>
        <begin position="51"/>
        <end position="127"/>
    </location>
</feature>
<dbReference type="AlphaFoldDB" id="A0A0M0J9Z0"/>
<sequence>MGKVPPAKGVLLQEITAYFTAPREAVKYVVTPLSVVTVGAAAPADEAGVTEVVLEKLSKDTIFGVVLKDYEHPYVDKVVSTGLAAGKLQAGDQVLSINDWKAVGHHETAERLKQLTGIIRVNVLRNLREEEVLLEKPDKDTRFGVTLRDYEHPYIEKVASDGLAHGKLRAGDQVLSINDWKARHHHDTAERLKQLMGVIRIKVLRSEEVQKLIQHENSPLHRLNVTNAEKMAVGAVGA</sequence>